<gene>
    <name evidence="1" type="ORF">HannXRQ_Chr14g0462601</name>
</gene>
<evidence type="ECO:0000313" key="2">
    <source>
        <dbReference type="Proteomes" id="UP000215914"/>
    </source>
</evidence>
<proteinExistence type="predicted"/>
<evidence type="ECO:0000313" key="1">
    <source>
        <dbReference type="EMBL" id="OTF99989.1"/>
    </source>
</evidence>
<name>A0A251SMD8_HELAN</name>
<organism evidence="1 2">
    <name type="scientific">Helianthus annuus</name>
    <name type="common">Common sunflower</name>
    <dbReference type="NCBI Taxonomy" id="4232"/>
    <lineage>
        <taxon>Eukaryota</taxon>
        <taxon>Viridiplantae</taxon>
        <taxon>Streptophyta</taxon>
        <taxon>Embryophyta</taxon>
        <taxon>Tracheophyta</taxon>
        <taxon>Spermatophyta</taxon>
        <taxon>Magnoliopsida</taxon>
        <taxon>eudicotyledons</taxon>
        <taxon>Gunneridae</taxon>
        <taxon>Pentapetalae</taxon>
        <taxon>asterids</taxon>
        <taxon>campanulids</taxon>
        <taxon>Asterales</taxon>
        <taxon>Asteraceae</taxon>
        <taxon>Asteroideae</taxon>
        <taxon>Heliantheae alliance</taxon>
        <taxon>Heliantheae</taxon>
        <taxon>Helianthus</taxon>
    </lineage>
</organism>
<dbReference type="Proteomes" id="UP000215914">
    <property type="component" value="Chromosome 14"/>
</dbReference>
<protein>
    <submittedName>
        <fullName evidence="1">Uncharacterized protein</fullName>
    </submittedName>
</protein>
<dbReference type="AlphaFoldDB" id="A0A251SMD8"/>
<dbReference type="EMBL" id="CM007903">
    <property type="protein sequence ID" value="OTF99989.1"/>
    <property type="molecule type" value="Genomic_DNA"/>
</dbReference>
<accession>A0A251SMD8</accession>
<dbReference type="InParanoid" id="A0A251SMD8"/>
<keyword evidence="2" id="KW-1185">Reference proteome</keyword>
<reference evidence="2" key="1">
    <citation type="journal article" date="2017" name="Nature">
        <title>The sunflower genome provides insights into oil metabolism, flowering and Asterid evolution.</title>
        <authorList>
            <person name="Badouin H."/>
            <person name="Gouzy J."/>
            <person name="Grassa C.J."/>
            <person name="Murat F."/>
            <person name="Staton S.E."/>
            <person name="Cottret L."/>
            <person name="Lelandais-Briere C."/>
            <person name="Owens G.L."/>
            <person name="Carrere S."/>
            <person name="Mayjonade B."/>
            <person name="Legrand L."/>
            <person name="Gill N."/>
            <person name="Kane N.C."/>
            <person name="Bowers J.E."/>
            <person name="Hubner S."/>
            <person name="Bellec A."/>
            <person name="Berard A."/>
            <person name="Berges H."/>
            <person name="Blanchet N."/>
            <person name="Boniface M.C."/>
            <person name="Brunel D."/>
            <person name="Catrice O."/>
            <person name="Chaidir N."/>
            <person name="Claudel C."/>
            <person name="Donnadieu C."/>
            <person name="Faraut T."/>
            <person name="Fievet G."/>
            <person name="Helmstetter N."/>
            <person name="King M."/>
            <person name="Knapp S.J."/>
            <person name="Lai Z."/>
            <person name="Le Paslier M.C."/>
            <person name="Lippi Y."/>
            <person name="Lorenzon L."/>
            <person name="Mandel J.R."/>
            <person name="Marage G."/>
            <person name="Marchand G."/>
            <person name="Marquand E."/>
            <person name="Bret-Mestries E."/>
            <person name="Morien E."/>
            <person name="Nambeesan S."/>
            <person name="Nguyen T."/>
            <person name="Pegot-Espagnet P."/>
            <person name="Pouilly N."/>
            <person name="Raftis F."/>
            <person name="Sallet E."/>
            <person name="Schiex T."/>
            <person name="Thomas J."/>
            <person name="Vandecasteele C."/>
            <person name="Vares D."/>
            <person name="Vear F."/>
            <person name="Vautrin S."/>
            <person name="Crespi M."/>
            <person name="Mangin B."/>
            <person name="Burke J.M."/>
            <person name="Salse J."/>
            <person name="Munos S."/>
            <person name="Vincourt P."/>
            <person name="Rieseberg L.H."/>
            <person name="Langlade N.B."/>
        </authorList>
    </citation>
    <scope>NUCLEOTIDE SEQUENCE [LARGE SCALE GENOMIC DNA]</scope>
    <source>
        <strain evidence="2">cv. SF193</strain>
    </source>
</reference>
<sequence>MSSSSNSLAPELDSVGGLRTTHKNLCLLLSKPTAISFNCSFSNTPILPNIKILHFYSAESLAILNIRFR</sequence>